<feature type="transmembrane region" description="Helical" evidence="1">
    <location>
        <begin position="90"/>
        <end position="113"/>
    </location>
</feature>
<dbReference type="OrthoDB" id="6059252at2"/>
<sequence length="213" mass="22798">MKTDDLITLLSTGVTRVDHKAVVRRFARALPLGLAGSLLLVAIVFGVRHDLMDVAQTPIFWAKIAFPLAVAIAAALTVSRLGRPGVRGGYAWALVAAPFVAVWLAGWATLGTALPAERLPLMLGLSWRTCPFNILLLSVPTFVAVFWAAKGLAPTRPRLAGAAAGLFASALATVAYCVHCPEMSPAFWSIWYAIGMLIPAMIGAWLGPRLLRW</sequence>
<keyword evidence="1" id="KW-1133">Transmembrane helix</keyword>
<feature type="transmembrane region" description="Helical" evidence="1">
    <location>
        <begin position="125"/>
        <end position="147"/>
    </location>
</feature>
<feature type="transmembrane region" description="Helical" evidence="1">
    <location>
        <begin position="59"/>
        <end position="78"/>
    </location>
</feature>
<keyword evidence="1" id="KW-0472">Membrane</keyword>
<feature type="transmembrane region" description="Helical" evidence="1">
    <location>
        <begin position="159"/>
        <end position="178"/>
    </location>
</feature>
<keyword evidence="1" id="KW-0812">Transmembrane</keyword>
<evidence type="ECO:0000313" key="3">
    <source>
        <dbReference type="Proteomes" id="UP000237381"/>
    </source>
</evidence>
<proteinExistence type="predicted"/>
<accession>A0A2S4LVM0</accession>
<keyword evidence="3" id="KW-1185">Reference proteome</keyword>
<gene>
    <name evidence="2" type="ORF">B0G62_12428</name>
</gene>
<dbReference type="AlphaFoldDB" id="A0A2S4LVM0"/>
<dbReference type="InterPro" id="IPR009495">
    <property type="entry name" value="NrsF"/>
</dbReference>
<feature type="transmembrane region" description="Helical" evidence="1">
    <location>
        <begin position="190"/>
        <end position="211"/>
    </location>
</feature>
<evidence type="ECO:0008006" key="4">
    <source>
        <dbReference type="Google" id="ProtNLM"/>
    </source>
</evidence>
<dbReference type="Pfam" id="PF06532">
    <property type="entry name" value="NrsF"/>
    <property type="match status" value="1"/>
</dbReference>
<evidence type="ECO:0000256" key="1">
    <source>
        <dbReference type="SAM" id="Phobius"/>
    </source>
</evidence>
<dbReference type="RefSeq" id="WP_103707297.1">
    <property type="nucleotide sequence ID" value="NZ_PQGA01000024.1"/>
</dbReference>
<organism evidence="2 3">
    <name type="scientific">Paraburkholderia eburnea</name>
    <dbReference type="NCBI Taxonomy" id="1189126"/>
    <lineage>
        <taxon>Bacteria</taxon>
        <taxon>Pseudomonadati</taxon>
        <taxon>Pseudomonadota</taxon>
        <taxon>Betaproteobacteria</taxon>
        <taxon>Burkholderiales</taxon>
        <taxon>Burkholderiaceae</taxon>
        <taxon>Paraburkholderia</taxon>
    </lineage>
</organism>
<reference evidence="2 3" key="1">
    <citation type="submission" date="2018-01" db="EMBL/GenBank/DDBJ databases">
        <title>Genomic Encyclopedia of Type Strains, Phase III (KMG-III): the genomes of soil and plant-associated and newly described type strains.</title>
        <authorList>
            <person name="Whitman W."/>
        </authorList>
    </citation>
    <scope>NUCLEOTIDE SEQUENCE [LARGE SCALE GENOMIC DNA]</scope>
    <source>
        <strain evidence="2 3">JCM 18070</strain>
    </source>
</reference>
<evidence type="ECO:0000313" key="2">
    <source>
        <dbReference type="EMBL" id="POR46435.1"/>
    </source>
</evidence>
<dbReference type="EMBL" id="PQGA01000024">
    <property type="protein sequence ID" value="POR46435.1"/>
    <property type="molecule type" value="Genomic_DNA"/>
</dbReference>
<dbReference type="Proteomes" id="UP000237381">
    <property type="component" value="Unassembled WGS sequence"/>
</dbReference>
<feature type="transmembrane region" description="Helical" evidence="1">
    <location>
        <begin position="26"/>
        <end position="47"/>
    </location>
</feature>
<protein>
    <recommendedName>
        <fullName evidence="4">Anti-sigma-F factor NrsF</fullName>
    </recommendedName>
</protein>
<comment type="caution">
    <text evidence="2">The sequence shown here is derived from an EMBL/GenBank/DDBJ whole genome shotgun (WGS) entry which is preliminary data.</text>
</comment>
<name>A0A2S4LVM0_9BURK</name>